<dbReference type="EMBL" id="JAKIJS010000001">
    <property type="protein sequence ID" value="MCF6136714.1"/>
    <property type="molecule type" value="Genomic_DNA"/>
</dbReference>
<dbReference type="PROSITE" id="PS00211">
    <property type="entry name" value="ABC_TRANSPORTER_1"/>
    <property type="match status" value="1"/>
</dbReference>
<dbReference type="PANTHER" id="PTHR43776">
    <property type="entry name" value="TRANSPORT ATP-BINDING PROTEIN"/>
    <property type="match status" value="1"/>
</dbReference>
<dbReference type="InterPro" id="IPR027417">
    <property type="entry name" value="P-loop_NTPase"/>
</dbReference>
<dbReference type="SMART" id="SM00382">
    <property type="entry name" value="AAA"/>
    <property type="match status" value="1"/>
</dbReference>
<dbReference type="InterPro" id="IPR050319">
    <property type="entry name" value="ABC_transp_ATP-bind"/>
</dbReference>
<evidence type="ECO:0000259" key="5">
    <source>
        <dbReference type="PROSITE" id="PS50893"/>
    </source>
</evidence>
<comment type="caution">
    <text evidence="6">The sequence shown here is derived from an EMBL/GenBank/DDBJ whole genome shotgun (WGS) entry which is preliminary data.</text>
</comment>
<organism evidence="6 7">
    <name type="scientific">Pseudalkalibacillus berkeleyi</name>
    <dbReference type="NCBI Taxonomy" id="1069813"/>
    <lineage>
        <taxon>Bacteria</taxon>
        <taxon>Bacillati</taxon>
        <taxon>Bacillota</taxon>
        <taxon>Bacilli</taxon>
        <taxon>Bacillales</taxon>
        <taxon>Fictibacillaceae</taxon>
        <taxon>Pseudalkalibacillus</taxon>
    </lineage>
</organism>
<dbReference type="Gene3D" id="3.40.50.300">
    <property type="entry name" value="P-loop containing nucleotide triphosphate hydrolases"/>
    <property type="match status" value="1"/>
</dbReference>
<keyword evidence="3" id="KW-0547">Nucleotide-binding</keyword>
<evidence type="ECO:0000313" key="6">
    <source>
        <dbReference type="EMBL" id="MCF6136714.1"/>
    </source>
</evidence>
<dbReference type="PROSITE" id="PS50893">
    <property type="entry name" value="ABC_TRANSPORTER_2"/>
    <property type="match status" value="1"/>
</dbReference>
<dbReference type="InterPro" id="IPR003439">
    <property type="entry name" value="ABC_transporter-like_ATP-bd"/>
</dbReference>
<evidence type="ECO:0000256" key="4">
    <source>
        <dbReference type="ARBA" id="ARBA00022840"/>
    </source>
</evidence>
<dbReference type="InterPro" id="IPR003593">
    <property type="entry name" value="AAA+_ATPase"/>
</dbReference>
<reference evidence="6 7" key="1">
    <citation type="submission" date="2022-01" db="EMBL/GenBank/DDBJ databases">
        <title>Alkalihalobacillus sp. EGI L200015, a novel bacterium isolated from a salt lake sediment.</title>
        <authorList>
            <person name="Gao L."/>
            <person name="Fang B.-Z."/>
            <person name="Li W.-J."/>
        </authorList>
    </citation>
    <scope>NUCLEOTIDE SEQUENCE [LARGE SCALE GENOMIC DNA]</scope>
    <source>
        <strain evidence="6 7">KCTC 12718</strain>
    </source>
</reference>
<evidence type="ECO:0000256" key="1">
    <source>
        <dbReference type="ARBA" id="ARBA00005417"/>
    </source>
</evidence>
<dbReference type="InterPro" id="IPR017871">
    <property type="entry name" value="ABC_transporter-like_CS"/>
</dbReference>
<gene>
    <name evidence="6" type="ORF">L2716_03165</name>
</gene>
<sequence length="341" mass="38339">MQERTNTLTVDSNNKASTDTILEVSNLKMHFPVKAGIMQRTVGHVKAVDGITFTLKRGETLGIVGESGCGKSTLGRAIIRLYTPTSGKILFNNQDITTTPEGELRKSVRRQMQMIFQDPFASLNPRKSLGTSIMEPLKTHHYGNSPERKEKVEELLDTVGLDRSYANRYPHEFSGGQRQRIGIARALALNPELMIADEPVSALDVSIQAQIINLMEDLQDRYNLTYLFISHDLGVVRHISDRVGVMYLGNMMELANKHDLYKEPMHPYTQALMSAVPVPRKKGQIKRERIILSGDLPSPSNPPKGCVFHTRCPAAMDICKQQIPKFQEVQPDHYVACHLYE</sequence>
<evidence type="ECO:0000256" key="2">
    <source>
        <dbReference type="ARBA" id="ARBA00022448"/>
    </source>
</evidence>
<dbReference type="Proteomes" id="UP001649381">
    <property type="component" value="Unassembled WGS sequence"/>
</dbReference>
<dbReference type="Pfam" id="PF00005">
    <property type="entry name" value="ABC_tran"/>
    <property type="match status" value="1"/>
</dbReference>
<dbReference type="NCBIfam" id="TIGR01727">
    <property type="entry name" value="oligo_HPY"/>
    <property type="match status" value="1"/>
</dbReference>
<keyword evidence="4 6" id="KW-0067">ATP-binding</keyword>
<comment type="similarity">
    <text evidence="1">Belongs to the ABC transporter superfamily.</text>
</comment>
<keyword evidence="7" id="KW-1185">Reference proteome</keyword>
<keyword evidence="2" id="KW-0813">Transport</keyword>
<name>A0ABS9GV45_9BACL</name>
<feature type="domain" description="ABC transporter" evidence="5">
    <location>
        <begin position="33"/>
        <end position="273"/>
    </location>
</feature>
<dbReference type="GO" id="GO:0005524">
    <property type="term" value="F:ATP binding"/>
    <property type="evidence" value="ECO:0007669"/>
    <property type="project" value="UniProtKB-KW"/>
</dbReference>
<dbReference type="PANTHER" id="PTHR43776:SF7">
    <property type="entry name" value="D,D-DIPEPTIDE TRANSPORT ATP-BINDING PROTEIN DDPF-RELATED"/>
    <property type="match status" value="1"/>
</dbReference>
<dbReference type="SUPFAM" id="SSF52540">
    <property type="entry name" value="P-loop containing nucleoside triphosphate hydrolases"/>
    <property type="match status" value="1"/>
</dbReference>
<evidence type="ECO:0000313" key="7">
    <source>
        <dbReference type="Proteomes" id="UP001649381"/>
    </source>
</evidence>
<dbReference type="RefSeq" id="WP_236331700.1">
    <property type="nucleotide sequence ID" value="NZ_JAKIJS010000001.1"/>
</dbReference>
<proteinExistence type="inferred from homology"/>
<protein>
    <submittedName>
        <fullName evidence="6">Dipeptide ABC transporter ATP-binding protein</fullName>
    </submittedName>
</protein>
<dbReference type="NCBIfam" id="NF008453">
    <property type="entry name" value="PRK11308.1"/>
    <property type="match status" value="1"/>
</dbReference>
<evidence type="ECO:0000256" key="3">
    <source>
        <dbReference type="ARBA" id="ARBA00022741"/>
    </source>
</evidence>
<accession>A0ABS9GV45</accession>
<dbReference type="Pfam" id="PF08352">
    <property type="entry name" value="oligo_HPY"/>
    <property type="match status" value="1"/>
</dbReference>
<dbReference type="CDD" id="cd03257">
    <property type="entry name" value="ABC_NikE_OppD_transporters"/>
    <property type="match status" value="1"/>
</dbReference>
<dbReference type="InterPro" id="IPR013563">
    <property type="entry name" value="Oligopep_ABC_C"/>
</dbReference>